<keyword evidence="9" id="KW-0131">Cell cycle</keyword>
<evidence type="ECO:0000313" key="16">
    <source>
        <dbReference type="Proteomes" id="UP000663833"/>
    </source>
</evidence>
<dbReference type="GO" id="GO:0005634">
    <property type="term" value="C:nucleus"/>
    <property type="evidence" value="ECO:0007669"/>
    <property type="project" value="UniProtKB-SubCell"/>
</dbReference>
<dbReference type="InterPro" id="IPR018472">
    <property type="entry name" value="Ribosomal_mL64"/>
</dbReference>
<dbReference type="PANTHER" id="PTHR31761">
    <property type="entry name" value="GROWTH ARREST AND DNA DAMAGE-INDUCIBLE PROTEINS-INTERACTING PROTEIN 1 GADD45GIP1"/>
    <property type="match status" value="1"/>
</dbReference>
<evidence type="ECO:0000256" key="12">
    <source>
        <dbReference type="ARBA" id="ARBA00035485"/>
    </source>
</evidence>
<gene>
    <name evidence="15" type="ORF">LUA448_LOCUS5929</name>
</gene>
<comment type="caution">
    <text evidence="15">The sequence shown here is derived from an EMBL/GenBank/DDBJ whole genome shotgun (WGS) entry which is preliminary data.</text>
</comment>
<dbReference type="GO" id="GO:1990904">
    <property type="term" value="C:ribonucleoprotein complex"/>
    <property type="evidence" value="ECO:0007669"/>
    <property type="project" value="UniProtKB-KW"/>
</dbReference>
<evidence type="ECO:0000256" key="2">
    <source>
        <dbReference type="ARBA" id="ARBA00004173"/>
    </source>
</evidence>
<dbReference type="GO" id="GO:0005739">
    <property type="term" value="C:mitochondrion"/>
    <property type="evidence" value="ECO:0007669"/>
    <property type="project" value="UniProtKB-SubCell"/>
</dbReference>
<dbReference type="PANTHER" id="PTHR31761:SF1">
    <property type="entry name" value="LARGE RIBOSOMAL SUBUNIT PROTEIN ML64"/>
    <property type="match status" value="1"/>
</dbReference>
<proteinExistence type="inferred from homology"/>
<evidence type="ECO:0000256" key="8">
    <source>
        <dbReference type="ARBA" id="ARBA00023274"/>
    </source>
</evidence>
<evidence type="ECO:0000256" key="10">
    <source>
        <dbReference type="ARBA" id="ARBA00030700"/>
    </source>
</evidence>
<comment type="subcellular location">
    <subcellularLocation>
        <location evidence="2">Mitochondrion</location>
    </subcellularLocation>
    <subcellularLocation>
        <location evidence="1">Nucleus</location>
    </subcellularLocation>
</comment>
<evidence type="ECO:0000256" key="6">
    <source>
        <dbReference type="ARBA" id="ARBA00023128"/>
    </source>
</evidence>
<comment type="similarity">
    <text evidence="3">Belongs to the mitochondrion-specific ribosomal protein mL64 family.</text>
</comment>
<dbReference type="InterPro" id="IPR043035">
    <property type="entry name" value="Ribosomal_mL64_sf"/>
</dbReference>
<protein>
    <recommendedName>
        <fullName evidence="11">Large ribosomal subunit protein mL64</fullName>
    </recommendedName>
    <alternativeName>
        <fullName evidence="10">39S ribosomal protein L59, mitochondrial</fullName>
    </alternativeName>
    <alternativeName>
        <fullName evidence="12">Growth arrest and DNA damage-inducible proteins-interacting protein 1</fullName>
    </alternativeName>
</protein>
<evidence type="ECO:0000256" key="14">
    <source>
        <dbReference type="SAM" id="Coils"/>
    </source>
</evidence>
<comment type="function">
    <text evidence="13">Acts as a negative regulator of G1 to S cell cycle phase progression by inhibiting cyclin-dependent kinases. Inhibitory effects are additive with GADD45 proteins but also occur in the absence of GADD45 proteins. Acts as a repressor of the orphan nuclear receptor NR4A1 by inhibiting AB domain-mediated transcriptional activity. May be involved in the hormone-mediated regulation of NR4A1 transcriptional activity. May play a role in mitochondrial protein synthesis.</text>
</comment>
<keyword evidence="7" id="KW-0539">Nucleus</keyword>
<name>A0A817RUG7_9BILA</name>
<evidence type="ECO:0000256" key="9">
    <source>
        <dbReference type="ARBA" id="ARBA00023306"/>
    </source>
</evidence>
<organism evidence="15 16">
    <name type="scientific">Rotaria socialis</name>
    <dbReference type="NCBI Taxonomy" id="392032"/>
    <lineage>
        <taxon>Eukaryota</taxon>
        <taxon>Metazoa</taxon>
        <taxon>Spiralia</taxon>
        <taxon>Gnathifera</taxon>
        <taxon>Rotifera</taxon>
        <taxon>Eurotatoria</taxon>
        <taxon>Bdelloidea</taxon>
        <taxon>Philodinida</taxon>
        <taxon>Philodinidae</taxon>
        <taxon>Rotaria</taxon>
    </lineage>
</organism>
<accession>A0A817RUG7</accession>
<evidence type="ECO:0000256" key="5">
    <source>
        <dbReference type="ARBA" id="ARBA00023054"/>
    </source>
</evidence>
<evidence type="ECO:0000256" key="7">
    <source>
        <dbReference type="ARBA" id="ARBA00023242"/>
    </source>
</evidence>
<dbReference type="Pfam" id="PF10147">
    <property type="entry name" value="CR6_interact"/>
    <property type="match status" value="1"/>
</dbReference>
<evidence type="ECO:0000256" key="11">
    <source>
        <dbReference type="ARBA" id="ARBA00035184"/>
    </source>
</evidence>
<dbReference type="Gene3D" id="6.10.280.120">
    <property type="entry name" value="Growth arrest and DNA-damage-inducible proteins-interacting protein 1"/>
    <property type="match status" value="1"/>
</dbReference>
<evidence type="ECO:0000256" key="1">
    <source>
        <dbReference type="ARBA" id="ARBA00004123"/>
    </source>
</evidence>
<feature type="coiled-coil region" evidence="14">
    <location>
        <begin position="131"/>
        <end position="158"/>
    </location>
</feature>
<keyword evidence="8" id="KW-0687">Ribonucleoprotein</keyword>
<dbReference type="AlphaFoldDB" id="A0A817RUG7"/>
<keyword evidence="5 14" id="KW-0175">Coiled coil</keyword>
<evidence type="ECO:0000256" key="4">
    <source>
        <dbReference type="ARBA" id="ARBA00022980"/>
    </source>
</evidence>
<dbReference type="Proteomes" id="UP000663833">
    <property type="component" value="Unassembled WGS sequence"/>
</dbReference>
<dbReference type="GO" id="GO:0005840">
    <property type="term" value="C:ribosome"/>
    <property type="evidence" value="ECO:0007669"/>
    <property type="project" value="UniProtKB-KW"/>
</dbReference>
<evidence type="ECO:0000256" key="13">
    <source>
        <dbReference type="ARBA" id="ARBA00060144"/>
    </source>
</evidence>
<evidence type="ECO:0000313" key="15">
    <source>
        <dbReference type="EMBL" id="CAF3270453.1"/>
    </source>
</evidence>
<reference evidence="15" key="1">
    <citation type="submission" date="2021-02" db="EMBL/GenBank/DDBJ databases">
        <authorList>
            <person name="Nowell W R."/>
        </authorList>
    </citation>
    <scope>NUCLEOTIDE SEQUENCE</scope>
</reference>
<keyword evidence="4" id="KW-0689">Ribosomal protein</keyword>
<sequence length="350" mass="39842">MLTTVLCPRCVRCINHFPISILQIRSVSTANETSQSSLEDDNDTNRNISRLPDDVYRQFKGKNINKKVLLVHLPIYRIGLPPIDVREQYHTRTKLRTLWGKYGRKTGIDPKLCWPTQDEMDETIDDERVYNMELSEKLKIVQERREAKQKEFDQIQAKVEKNLKTMPKMIDDYRKRKSERERAQNAEIKVKSDLAEQARDFYGFSVDPDDERMQFMLLQLEEAQKAEDKKARKAAKKLEAHQQLQKLMGMGSTAESTNEADAAAPVNVDPLAAIPEAKEKETDMKLFAKLVSERSKLAKAASKIAEEQAAVQFVGFSDIINLSITIIISPIGNMVAVVSVGNDSTVNLNE</sequence>
<dbReference type="EMBL" id="CAJNYD010000547">
    <property type="protein sequence ID" value="CAF3270453.1"/>
    <property type="molecule type" value="Genomic_DNA"/>
</dbReference>
<evidence type="ECO:0000256" key="3">
    <source>
        <dbReference type="ARBA" id="ARBA00005421"/>
    </source>
</evidence>
<keyword evidence="6" id="KW-0496">Mitochondrion</keyword>